<dbReference type="GO" id="GO:0003677">
    <property type="term" value="F:DNA binding"/>
    <property type="evidence" value="ECO:0007669"/>
    <property type="project" value="UniProtKB-KW"/>
</dbReference>
<keyword evidence="2" id="KW-0238">DNA-binding</keyword>
<reference evidence="5 6" key="1">
    <citation type="submission" date="2019-06" db="EMBL/GenBank/DDBJ databases">
        <title>Genome sequence of Litorilinea aerophila BAA-2444.</title>
        <authorList>
            <person name="Maclea K.S."/>
            <person name="Maurais E.G."/>
            <person name="Iannazzi L.C."/>
        </authorList>
    </citation>
    <scope>NUCLEOTIDE SEQUENCE [LARGE SCALE GENOMIC DNA]</scope>
    <source>
        <strain evidence="5 6">ATCC BAA-2444</strain>
    </source>
</reference>
<dbReference type="PANTHER" id="PTHR43537">
    <property type="entry name" value="TRANSCRIPTIONAL REGULATOR, GNTR FAMILY"/>
    <property type="match status" value="1"/>
</dbReference>
<accession>A0A540VKV7</accession>
<dbReference type="Proteomes" id="UP000317371">
    <property type="component" value="Unassembled WGS sequence"/>
</dbReference>
<proteinExistence type="predicted"/>
<evidence type="ECO:0000259" key="4">
    <source>
        <dbReference type="PROSITE" id="PS50949"/>
    </source>
</evidence>
<evidence type="ECO:0000256" key="2">
    <source>
        <dbReference type="ARBA" id="ARBA00023125"/>
    </source>
</evidence>
<evidence type="ECO:0000256" key="3">
    <source>
        <dbReference type="ARBA" id="ARBA00023163"/>
    </source>
</evidence>
<dbReference type="Pfam" id="PF00392">
    <property type="entry name" value="GntR"/>
    <property type="match status" value="1"/>
</dbReference>
<sequence>MLQTLIDSEFLRYLVEQEFAPGDRLPPLAELSTQIGISVGKLREQLEVARMLGLVEASPRRGITRMEYRFLPPVRLSLLVALALDRRHFDAFSSLRAHLETAYWEEAVTSLTDEDKAYLRELVNTAKAKLNQQRIQIPYPEHRELHLTIFRRLHNPFVVGLLEAYWDAYEAVELNTYADYPYLQEVWDYHERIVDAIQAGDIPLGKQLLIDHMGLLSKRGISIETRRVPLAADAAAPS</sequence>
<dbReference type="EMBL" id="VIGC01000003">
    <property type="protein sequence ID" value="TQE97405.1"/>
    <property type="molecule type" value="Genomic_DNA"/>
</dbReference>
<gene>
    <name evidence="5" type="ORF">FKZ61_03025</name>
</gene>
<dbReference type="SUPFAM" id="SSF46785">
    <property type="entry name" value="Winged helix' DNA-binding domain"/>
    <property type="match status" value="1"/>
</dbReference>
<dbReference type="InterPro" id="IPR036390">
    <property type="entry name" value="WH_DNA-bd_sf"/>
</dbReference>
<keyword evidence="1" id="KW-0805">Transcription regulation</keyword>
<keyword evidence="3" id="KW-0804">Transcription</keyword>
<protein>
    <submittedName>
        <fullName evidence="5">FadR family transcriptional regulator</fullName>
    </submittedName>
</protein>
<dbReference type="PANTHER" id="PTHR43537:SF5">
    <property type="entry name" value="UXU OPERON TRANSCRIPTIONAL REGULATOR"/>
    <property type="match status" value="1"/>
</dbReference>
<keyword evidence="6" id="KW-1185">Reference proteome</keyword>
<dbReference type="AlphaFoldDB" id="A0A540VKV7"/>
<dbReference type="InterPro" id="IPR036388">
    <property type="entry name" value="WH-like_DNA-bd_sf"/>
</dbReference>
<dbReference type="InterPro" id="IPR011711">
    <property type="entry name" value="GntR_C"/>
</dbReference>
<dbReference type="InterPro" id="IPR008920">
    <property type="entry name" value="TF_FadR/GntR_C"/>
</dbReference>
<evidence type="ECO:0000313" key="6">
    <source>
        <dbReference type="Proteomes" id="UP000317371"/>
    </source>
</evidence>
<dbReference type="Pfam" id="PF07729">
    <property type="entry name" value="FCD"/>
    <property type="match status" value="1"/>
</dbReference>
<dbReference type="SUPFAM" id="SSF48008">
    <property type="entry name" value="GntR ligand-binding domain-like"/>
    <property type="match status" value="1"/>
</dbReference>
<name>A0A540VKV7_9CHLR</name>
<dbReference type="Gene3D" id="1.10.10.10">
    <property type="entry name" value="Winged helix-like DNA-binding domain superfamily/Winged helix DNA-binding domain"/>
    <property type="match status" value="1"/>
</dbReference>
<dbReference type="InParanoid" id="A0A540VKV7"/>
<dbReference type="OrthoDB" id="158369at2"/>
<evidence type="ECO:0000256" key="1">
    <source>
        <dbReference type="ARBA" id="ARBA00023015"/>
    </source>
</evidence>
<dbReference type="RefSeq" id="WP_141608598.1">
    <property type="nucleotide sequence ID" value="NZ_VIGC02000003.1"/>
</dbReference>
<dbReference type="PROSITE" id="PS50949">
    <property type="entry name" value="HTH_GNTR"/>
    <property type="match status" value="1"/>
</dbReference>
<comment type="caution">
    <text evidence="5">The sequence shown here is derived from an EMBL/GenBank/DDBJ whole genome shotgun (WGS) entry which is preliminary data.</text>
</comment>
<evidence type="ECO:0000313" key="5">
    <source>
        <dbReference type="EMBL" id="TQE97405.1"/>
    </source>
</evidence>
<dbReference type="Gene3D" id="1.20.120.530">
    <property type="entry name" value="GntR ligand-binding domain-like"/>
    <property type="match status" value="1"/>
</dbReference>
<dbReference type="SMART" id="SM00895">
    <property type="entry name" value="FCD"/>
    <property type="match status" value="1"/>
</dbReference>
<dbReference type="GO" id="GO:0003700">
    <property type="term" value="F:DNA-binding transcription factor activity"/>
    <property type="evidence" value="ECO:0007669"/>
    <property type="project" value="InterPro"/>
</dbReference>
<feature type="domain" description="HTH gntR-type" evidence="4">
    <location>
        <begin position="1"/>
        <end position="68"/>
    </location>
</feature>
<dbReference type="InterPro" id="IPR000524">
    <property type="entry name" value="Tscrpt_reg_HTH_GntR"/>
</dbReference>
<organism evidence="5 6">
    <name type="scientific">Litorilinea aerophila</name>
    <dbReference type="NCBI Taxonomy" id="1204385"/>
    <lineage>
        <taxon>Bacteria</taxon>
        <taxon>Bacillati</taxon>
        <taxon>Chloroflexota</taxon>
        <taxon>Caldilineae</taxon>
        <taxon>Caldilineales</taxon>
        <taxon>Caldilineaceae</taxon>
        <taxon>Litorilinea</taxon>
    </lineage>
</organism>